<dbReference type="InterPro" id="IPR050581">
    <property type="entry name" value="CRR_secretory_protein"/>
</dbReference>
<dbReference type="GO" id="GO:0005576">
    <property type="term" value="C:extracellular region"/>
    <property type="evidence" value="ECO:0007669"/>
    <property type="project" value="UniProtKB-SubCell"/>
</dbReference>
<evidence type="ECO:0000313" key="7">
    <source>
        <dbReference type="EMBL" id="EMS54365.1"/>
    </source>
</evidence>
<proteinExistence type="inferred from homology"/>
<dbReference type="InterPro" id="IPR038408">
    <property type="entry name" value="GNK2_sf"/>
</dbReference>
<evidence type="ECO:0000256" key="1">
    <source>
        <dbReference type="ARBA" id="ARBA00004613"/>
    </source>
</evidence>
<feature type="domain" description="Gnk2-homologous" evidence="6">
    <location>
        <begin position="164"/>
        <end position="270"/>
    </location>
</feature>
<comment type="subcellular location">
    <subcellularLocation>
        <location evidence="1">Secreted</location>
    </subcellularLocation>
</comment>
<evidence type="ECO:0000259" key="6">
    <source>
        <dbReference type="PROSITE" id="PS51473"/>
    </source>
</evidence>
<reference evidence="7" key="1">
    <citation type="journal article" date="2013" name="Nature">
        <title>Draft genome of the wheat A-genome progenitor Triticum urartu.</title>
        <authorList>
            <person name="Ling H.Q."/>
            <person name="Zhao S."/>
            <person name="Liu D."/>
            <person name="Wang J."/>
            <person name="Sun H."/>
            <person name="Zhang C."/>
            <person name="Fan H."/>
            <person name="Li D."/>
            <person name="Dong L."/>
            <person name="Tao Y."/>
            <person name="Gao C."/>
            <person name="Wu H."/>
            <person name="Li Y."/>
            <person name="Cui Y."/>
            <person name="Guo X."/>
            <person name="Zheng S."/>
            <person name="Wang B."/>
            <person name="Yu K."/>
            <person name="Liang Q."/>
            <person name="Yang W."/>
            <person name="Lou X."/>
            <person name="Chen J."/>
            <person name="Feng M."/>
            <person name="Jian J."/>
            <person name="Zhang X."/>
            <person name="Luo G."/>
            <person name="Jiang Y."/>
            <person name="Liu J."/>
            <person name="Wang Z."/>
            <person name="Sha Y."/>
            <person name="Zhang B."/>
            <person name="Wu H."/>
            <person name="Tang D."/>
            <person name="Shen Q."/>
            <person name="Xue P."/>
            <person name="Zou S."/>
            <person name="Wang X."/>
            <person name="Liu X."/>
            <person name="Wang F."/>
            <person name="Yang Y."/>
            <person name="An X."/>
            <person name="Dong Z."/>
            <person name="Zhang K."/>
            <person name="Zhang X."/>
            <person name="Luo M.C."/>
            <person name="Dvorak J."/>
            <person name="Tong Y."/>
            <person name="Wang J."/>
            <person name="Yang H."/>
            <person name="Li Z."/>
            <person name="Wang D."/>
            <person name="Zhang A."/>
            <person name="Wang J."/>
        </authorList>
    </citation>
    <scope>NUCLEOTIDE SEQUENCE</scope>
</reference>
<keyword evidence="4" id="KW-0677">Repeat</keyword>
<comment type="similarity">
    <text evidence="5">Belongs to the cysteine-rich repeat secretory protein family.</text>
</comment>
<keyword evidence="3" id="KW-0732">Signal</keyword>
<dbReference type="EMBL" id="KD183019">
    <property type="protein sequence ID" value="EMS54365.1"/>
    <property type="molecule type" value="Genomic_DNA"/>
</dbReference>
<gene>
    <name evidence="7" type="ORF">TRIUR3_10430</name>
</gene>
<evidence type="ECO:0000256" key="4">
    <source>
        <dbReference type="ARBA" id="ARBA00022737"/>
    </source>
</evidence>
<dbReference type="STRING" id="4572.M7ZPQ5"/>
<accession>M7ZPQ5</accession>
<dbReference type="PANTHER" id="PTHR32411:SF55">
    <property type="entry name" value="CYSTEINE-RICH REPEAT SECRETORY PROTEIN 55"/>
    <property type="match status" value="1"/>
</dbReference>
<dbReference type="Pfam" id="PF01657">
    <property type="entry name" value="Stress-antifung"/>
    <property type="match status" value="2"/>
</dbReference>
<dbReference type="Gene3D" id="3.30.430.20">
    <property type="entry name" value="Gnk2 domain, C-X8-C-X2-C motif"/>
    <property type="match status" value="2"/>
</dbReference>
<dbReference type="AlphaFoldDB" id="M7ZPQ5"/>
<name>M7ZPQ5_TRIUA</name>
<dbReference type="OMA" id="RACRYDF"/>
<sequence>MALCRARSGLLLLGMALLPLGMAMDAIGSNCAGTRYAGSGKANIDSVLADLVAKGSSGGFATAVAGKGNSTVVYGLAQCRGDVSASDCSSCLADAAKQLPTACSYLSDARIWYHFLSSYKFRTIDGYTCLIIWLSLAGLYVRACRYDFCFMRYDDTDFAGQSDTGAGVILVNVQAADDPKPFKKAVGKVMNKATAQASASGRAGLGRSKDQYTPFVTIYGLAQCTRDLAPLACAQCVSVALSKFGDYCGAQQGCQINYSSCRVRYEIYPFYFPLDGAGGRATTDMTKYTKIVVHA</sequence>
<keyword evidence="2" id="KW-0964">Secreted</keyword>
<evidence type="ECO:0000256" key="2">
    <source>
        <dbReference type="ARBA" id="ARBA00022525"/>
    </source>
</evidence>
<organism evidence="7">
    <name type="scientific">Triticum urartu</name>
    <name type="common">Red wild einkorn</name>
    <name type="synonym">Crithodium urartu</name>
    <dbReference type="NCBI Taxonomy" id="4572"/>
    <lineage>
        <taxon>Eukaryota</taxon>
        <taxon>Viridiplantae</taxon>
        <taxon>Streptophyta</taxon>
        <taxon>Embryophyta</taxon>
        <taxon>Tracheophyta</taxon>
        <taxon>Spermatophyta</taxon>
        <taxon>Magnoliopsida</taxon>
        <taxon>Liliopsida</taxon>
        <taxon>Poales</taxon>
        <taxon>Poaceae</taxon>
        <taxon>BOP clade</taxon>
        <taxon>Pooideae</taxon>
        <taxon>Triticodae</taxon>
        <taxon>Triticeae</taxon>
        <taxon>Triticinae</taxon>
        <taxon>Triticum</taxon>
    </lineage>
</organism>
<dbReference type="eggNOG" id="ENOG502QT6G">
    <property type="taxonomic scope" value="Eukaryota"/>
</dbReference>
<dbReference type="PROSITE" id="PS51473">
    <property type="entry name" value="GNK2"/>
    <property type="match status" value="2"/>
</dbReference>
<evidence type="ECO:0000256" key="5">
    <source>
        <dbReference type="ARBA" id="ARBA00038515"/>
    </source>
</evidence>
<dbReference type="CDD" id="cd23509">
    <property type="entry name" value="Gnk2-like"/>
    <property type="match status" value="2"/>
</dbReference>
<protein>
    <recommendedName>
        <fullName evidence="6">Gnk2-homologous domain-containing protein</fullName>
    </recommendedName>
</protein>
<evidence type="ECO:0000256" key="3">
    <source>
        <dbReference type="ARBA" id="ARBA00022729"/>
    </source>
</evidence>
<dbReference type="PANTHER" id="PTHR32411">
    <property type="entry name" value="CYSTEINE-RICH REPEAT SECRETORY PROTEIN 38-RELATED"/>
    <property type="match status" value="1"/>
</dbReference>
<feature type="domain" description="Gnk2-homologous" evidence="6">
    <location>
        <begin position="22"/>
        <end position="126"/>
    </location>
</feature>
<dbReference type="InterPro" id="IPR002902">
    <property type="entry name" value="GNK2"/>
</dbReference>